<keyword evidence="3" id="KW-1185">Reference proteome</keyword>
<dbReference type="InParanoid" id="A0A3N4LAE1"/>
<dbReference type="AlphaFoldDB" id="A0A3N4LAE1"/>
<organism evidence="2 3">
    <name type="scientific">Terfezia boudieri ATCC MYA-4762</name>
    <dbReference type="NCBI Taxonomy" id="1051890"/>
    <lineage>
        <taxon>Eukaryota</taxon>
        <taxon>Fungi</taxon>
        <taxon>Dikarya</taxon>
        <taxon>Ascomycota</taxon>
        <taxon>Pezizomycotina</taxon>
        <taxon>Pezizomycetes</taxon>
        <taxon>Pezizales</taxon>
        <taxon>Pezizaceae</taxon>
        <taxon>Terfezia</taxon>
    </lineage>
</organism>
<dbReference type="OrthoDB" id="5374070at2759"/>
<proteinExistence type="predicted"/>
<dbReference type="EMBL" id="ML121582">
    <property type="protein sequence ID" value="RPB19877.1"/>
    <property type="molecule type" value="Genomic_DNA"/>
</dbReference>
<gene>
    <name evidence="2" type="ORF">L211DRAFT_588158</name>
</gene>
<keyword evidence="1" id="KW-0732">Signal</keyword>
<evidence type="ECO:0000256" key="1">
    <source>
        <dbReference type="SAM" id="SignalP"/>
    </source>
</evidence>
<sequence>MDPVSLAASILTFLDLAIRTTSTVANLAKSCQEASDDMDRAEAWFVRHKVIFDVWMRFWGISPGGYDCMANLWGPEGKKMITGHLESIHRLTHRCTELQEQYGSEFSKFKKNKKKFKFLKKLLFVFSGKKEFESINESIRLQLDALQSDAKAMFLETHPSFKPGDLSKTEIKNTIQETQELDNVRNVRRASSTILETLTIPTIAEMELKLRRCFTGKETFTLATSKALMEDTVKFPLSLTVKDPRGDRLNPYDEFSSNLHTVVEFDDKTVHSSVGVSISEASAIEYEAITHLFQESLSQVPYGDSIRAVYRLSPEFGTPKLIFHTRFADEREEFSHDCMQVPKRPLAHLFEELETLGGTDAFQKFPIRDRLELAYLLAVTVMNLHETGWLTKLCSHHVTWGKEHYEGKKYCSLKVLGQDICENGDLSTPFDIFKNSALGVSPNVFSLGLLLHEVGTGQLIQRKAPVEQLAWQPAWHADRLLLQTGNIISNTYATVVETCLRGAFDISTHEHFLLSYFAQVIQPQVPHPSSQPSLTAFWLS</sequence>
<evidence type="ECO:0008006" key="4">
    <source>
        <dbReference type="Google" id="ProtNLM"/>
    </source>
</evidence>
<evidence type="ECO:0000313" key="3">
    <source>
        <dbReference type="Proteomes" id="UP000267821"/>
    </source>
</evidence>
<accession>A0A3N4LAE1</accession>
<evidence type="ECO:0000313" key="2">
    <source>
        <dbReference type="EMBL" id="RPB19877.1"/>
    </source>
</evidence>
<feature type="signal peptide" evidence="1">
    <location>
        <begin position="1"/>
        <end position="22"/>
    </location>
</feature>
<name>A0A3N4LAE1_9PEZI</name>
<feature type="chain" id="PRO_5017996088" description="Protein kinase domain-containing protein" evidence="1">
    <location>
        <begin position="23"/>
        <end position="540"/>
    </location>
</feature>
<reference evidence="2 3" key="1">
    <citation type="journal article" date="2018" name="Nat. Ecol. Evol.">
        <title>Pezizomycetes genomes reveal the molecular basis of ectomycorrhizal truffle lifestyle.</title>
        <authorList>
            <person name="Murat C."/>
            <person name="Payen T."/>
            <person name="Noel B."/>
            <person name="Kuo A."/>
            <person name="Morin E."/>
            <person name="Chen J."/>
            <person name="Kohler A."/>
            <person name="Krizsan K."/>
            <person name="Balestrini R."/>
            <person name="Da Silva C."/>
            <person name="Montanini B."/>
            <person name="Hainaut M."/>
            <person name="Levati E."/>
            <person name="Barry K.W."/>
            <person name="Belfiori B."/>
            <person name="Cichocki N."/>
            <person name="Clum A."/>
            <person name="Dockter R.B."/>
            <person name="Fauchery L."/>
            <person name="Guy J."/>
            <person name="Iotti M."/>
            <person name="Le Tacon F."/>
            <person name="Lindquist E.A."/>
            <person name="Lipzen A."/>
            <person name="Malagnac F."/>
            <person name="Mello A."/>
            <person name="Molinier V."/>
            <person name="Miyauchi S."/>
            <person name="Poulain J."/>
            <person name="Riccioni C."/>
            <person name="Rubini A."/>
            <person name="Sitrit Y."/>
            <person name="Splivallo R."/>
            <person name="Traeger S."/>
            <person name="Wang M."/>
            <person name="Zifcakova L."/>
            <person name="Wipf D."/>
            <person name="Zambonelli A."/>
            <person name="Paolocci F."/>
            <person name="Nowrousian M."/>
            <person name="Ottonello S."/>
            <person name="Baldrian P."/>
            <person name="Spatafora J.W."/>
            <person name="Henrissat B."/>
            <person name="Nagy L.G."/>
            <person name="Aury J.M."/>
            <person name="Wincker P."/>
            <person name="Grigoriev I.V."/>
            <person name="Bonfante P."/>
            <person name="Martin F.M."/>
        </authorList>
    </citation>
    <scope>NUCLEOTIDE SEQUENCE [LARGE SCALE GENOMIC DNA]</scope>
    <source>
        <strain evidence="2 3">ATCC MYA-4762</strain>
    </source>
</reference>
<protein>
    <recommendedName>
        <fullName evidence="4">Protein kinase domain-containing protein</fullName>
    </recommendedName>
</protein>
<dbReference type="Proteomes" id="UP000267821">
    <property type="component" value="Unassembled WGS sequence"/>
</dbReference>